<comment type="similarity">
    <text evidence="2">Belongs to the serine-aspartate repeat-containing protein (SDr) family.</text>
</comment>
<feature type="chain" id="PRO_5045194707" evidence="8">
    <location>
        <begin position="23"/>
        <end position="1317"/>
    </location>
</feature>
<dbReference type="SUPFAM" id="SSF49401">
    <property type="entry name" value="Bacterial adhesins"/>
    <property type="match status" value="6"/>
</dbReference>
<feature type="region of interest" description="Disordered" evidence="7">
    <location>
        <begin position="38"/>
        <end position="113"/>
    </location>
</feature>
<accession>A0ABN8BL99</accession>
<keyword evidence="4" id="KW-0964">Secreted</keyword>
<dbReference type="EMBL" id="CAKKNS010000004">
    <property type="protein sequence ID" value="CAH0416780.1"/>
    <property type="molecule type" value="Genomic_DNA"/>
</dbReference>
<organism evidence="12 13">
    <name type="scientific">Periweissella fabaria</name>
    <dbReference type="NCBI Taxonomy" id="546157"/>
    <lineage>
        <taxon>Bacteria</taxon>
        <taxon>Bacillati</taxon>
        <taxon>Bacillota</taxon>
        <taxon>Bacilli</taxon>
        <taxon>Lactobacillales</taxon>
        <taxon>Lactobacillaceae</taxon>
        <taxon>Periweissella</taxon>
    </lineage>
</organism>
<keyword evidence="3" id="KW-0134">Cell wall</keyword>
<evidence type="ECO:0000256" key="6">
    <source>
        <dbReference type="ARBA" id="ARBA00023088"/>
    </source>
</evidence>
<protein>
    <submittedName>
        <fullName evidence="12">Uncharacterized protein</fullName>
    </submittedName>
</protein>
<feature type="domain" description="Collagen binding" evidence="9">
    <location>
        <begin position="831"/>
        <end position="958"/>
    </location>
</feature>
<dbReference type="InterPro" id="IPR008966">
    <property type="entry name" value="Adhesion_dom_sf"/>
</dbReference>
<evidence type="ECO:0000256" key="1">
    <source>
        <dbReference type="ARBA" id="ARBA00004168"/>
    </source>
</evidence>
<dbReference type="InterPro" id="IPR013783">
    <property type="entry name" value="Ig-like_fold"/>
</dbReference>
<sequence>MQFVYKILVFLLLLGQIVTPIATVSASETGNPITAISATTKSVGGSDGSSNYERSGSENSTMKDLSSESRYSKQDSQSLTSSSNNDEKKENNKSITNETLVADNPTNDKLDDKKPVKVAAANGPVNITNLLPSNIHGTIIDNVDVSFTDKSGNSVKPNEIKQDTNISLVYHWSVPNELSDGSSVKSGDTFDFKLPDHVSYPPFSTPKPMGDYATYTIDSNGVVHMTFTDSVDGLSDISGNFNYEKHQIEVSQPGEIVIEIPTKLDTQTTKVIVKPTGGDVITKKGNLDKPINANNVTWTVDVNTSNQQLTNAQVKEAMPSELSYASSEVYLLNVDINGNPTSNGAQLIKGIDYTADNEGNITFKGNYADTTRAFRVIYHTAINQDAKPADGGSITIKNTAHLINGSQDTPASAQVVPSYGKMLAKDGHQINSNQEMTWDIDFNKSEKTLTDKQAIITDTLDKNSSYIQDSVEVTDDNNNKVAYKLVFDDTKNTMQVSFPNGLNKGVHITYHTKYNAPLPDGKTQTISNSVKGGGADTVTTHGKLAPVGIVKDVTDYDYVGKAVQWTIHFNQDQQIFNNLSLTDTMSKGLSLIQEDSNHKFEIFDETSGKIVSNDAYQVTKSGQGFKLSIDENKLAATDSIHNHTYKLVYWTATNYDYMANGQFSNSADYAWTDTQGVKHENKTDVPWSPTTNAVNDGVKHGNYNANTKNISWSVGVNFQERKLTNATIADTIKDEQKYVKDSAKLYEVTSLDNNGNYKLGNQITDAKIEFNDATKTLTAMLPPTDKMYVLQYDTNLDGLMIKSEYTNTAKFSNGNTVKDLSAKVAITNGDKTLSKTGNQNKNDSSLMDWNLTFNASQSFIRNAVITDTPSDNQTVALSTIKIQQAGVDKNGNLIGLLSGSEPLVEGIDYKLKSDKSGSSFTITFLHDIDTAYYISYSALIDGDDTVYNSAELSGNGTKSIQKTDPKKITIHNDSGSSSATSFNVSVIKQSSNTNASLQGAVFTLTSKSTGKVLDTQTTDANGKLSFSKLRSGTYYVQETKAPAGYRVDDHIVTITLSSLKTTDGTYSWINNSTAKYVAYDDAMVKSVVLSKIDSDTNFPLSNASFDLYNNDKPVEKYKGLKTDSNGKIVLYDLEPGHYYFVETKAPDGYSYDVNKQYEFDVKPNQTDDDAVQITAENAVKFGSVILTKTDLSTNKTLANAEYDILDAQHNTIHANLRTNDEGQIKVNYLKPGQYYFKESKAPDGYELDDTEIPFTVKLQTAANATPVAVSAKNAEKTGSVKLTKTDSDTKEVLPGAMFTLFQKDGTEVQKDLITDAK</sequence>
<dbReference type="Gene3D" id="2.60.40.1280">
    <property type="match status" value="1"/>
</dbReference>
<dbReference type="Pfam" id="PF17802">
    <property type="entry name" value="SpaA"/>
    <property type="match status" value="4"/>
</dbReference>
<keyword evidence="6" id="KW-0572">Peptidoglycan-anchor</keyword>
<feature type="signal peptide" evidence="8">
    <location>
        <begin position="1"/>
        <end position="22"/>
    </location>
</feature>
<dbReference type="Proteomes" id="UP000789707">
    <property type="component" value="Unassembled WGS sequence"/>
</dbReference>
<feature type="domain" description="SpaA-like prealbumin fold" evidence="10">
    <location>
        <begin position="983"/>
        <end position="1060"/>
    </location>
</feature>
<feature type="domain" description="SDR-like Ig" evidence="11">
    <location>
        <begin position="163"/>
        <end position="243"/>
    </location>
</feature>
<evidence type="ECO:0000256" key="3">
    <source>
        <dbReference type="ARBA" id="ARBA00022512"/>
    </source>
</evidence>
<evidence type="ECO:0000313" key="13">
    <source>
        <dbReference type="Proteomes" id="UP000789707"/>
    </source>
</evidence>
<dbReference type="Gene3D" id="2.60.40.740">
    <property type="match status" value="5"/>
</dbReference>
<gene>
    <name evidence="12" type="ORF">WFA24289_01093</name>
</gene>
<dbReference type="Pfam" id="PF05737">
    <property type="entry name" value="Collagen_bind"/>
    <property type="match status" value="3"/>
</dbReference>
<comment type="subcellular location">
    <subcellularLocation>
        <location evidence="1">Secreted</location>
        <location evidence="1">Cell wall</location>
        <topology evidence="1">Peptidoglycan-anchor</topology>
    </subcellularLocation>
</comment>
<evidence type="ECO:0000259" key="10">
    <source>
        <dbReference type="Pfam" id="PF17802"/>
    </source>
</evidence>
<evidence type="ECO:0000313" key="12">
    <source>
        <dbReference type="EMBL" id="CAH0416780.1"/>
    </source>
</evidence>
<feature type="domain" description="SpaA-like prealbumin fold" evidence="10">
    <location>
        <begin position="1182"/>
        <end position="1260"/>
    </location>
</feature>
<feature type="compositionally biased region" description="Low complexity" evidence="7">
    <location>
        <begin position="74"/>
        <end position="84"/>
    </location>
</feature>
<keyword evidence="13" id="KW-1185">Reference proteome</keyword>
<dbReference type="InterPro" id="IPR041171">
    <property type="entry name" value="SDR_Ig"/>
</dbReference>
<feature type="domain" description="Collagen binding" evidence="9">
    <location>
        <begin position="280"/>
        <end position="404"/>
    </location>
</feature>
<evidence type="ECO:0000259" key="11">
    <source>
        <dbReference type="Pfam" id="PF17961"/>
    </source>
</evidence>
<feature type="compositionally biased region" description="Polar residues" evidence="7">
    <location>
        <begin position="38"/>
        <end position="64"/>
    </location>
</feature>
<proteinExistence type="inferred from homology"/>
<dbReference type="InterPro" id="IPR041033">
    <property type="entry name" value="SpaA_PFL_dom_1"/>
</dbReference>
<evidence type="ECO:0000256" key="4">
    <source>
        <dbReference type="ARBA" id="ARBA00022525"/>
    </source>
</evidence>
<dbReference type="Pfam" id="PF17961">
    <property type="entry name" value="Big_8"/>
    <property type="match status" value="1"/>
</dbReference>
<evidence type="ECO:0000256" key="5">
    <source>
        <dbReference type="ARBA" id="ARBA00022729"/>
    </source>
</evidence>
<evidence type="ECO:0000256" key="7">
    <source>
        <dbReference type="SAM" id="MobiDB-lite"/>
    </source>
</evidence>
<dbReference type="InterPro" id="IPR008456">
    <property type="entry name" value="Collagen-bd_dom"/>
</dbReference>
<evidence type="ECO:0000256" key="8">
    <source>
        <dbReference type="SAM" id="SignalP"/>
    </source>
</evidence>
<keyword evidence="5 8" id="KW-0732">Signal</keyword>
<comment type="caution">
    <text evidence="12">The sequence shown here is derived from an EMBL/GenBank/DDBJ whole genome shotgun (WGS) entry which is preliminary data.</text>
</comment>
<dbReference type="SUPFAM" id="SSF49478">
    <property type="entry name" value="Cna protein B-type domain"/>
    <property type="match status" value="3"/>
</dbReference>
<feature type="domain" description="SpaA-like prealbumin fold" evidence="10">
    <location>
        <begin position="1086"/>
        <end position="1166"/>
    </location>
</feature>
<feature type="domain" description="SpaA-like prealbumin fold" evidence="10">
    <location>
        <begin position="1278"/>
        <end position="1316"/>
    </location>
</feature>
<name>A0ABN8BL99_9LACO</name>
<feature type="domain" description="Collagen binding" evidence="9">
    <location>
        <begin position="697"/>
        <end position="818"/>
    </location>
</feature>
<dbReference type="PANTHER" id="PTHR36108:SF13">
    <property type="entry name" value="COLOSSIN-B-RELATED"/>
    <property type="match status" value="1"/>
</dbReference>
<evidence type="ECO:0000259" key="9">
    <source>
        <dbReference type="Pfam" id="PF05737"/>
    </source>
</evidence>
<dbReference type="PANTHER" id="PTHR36108">
    <property type="entry name" value="COLOSSIN-B-RELATED"/>
    <property type="match status" value="1"/>
</dbReference>
<dbReference type="InterPro" id="IPR011252">
    <property type="entry name" value="Fibrogen-bd_dom1"/>
</dbReference>
<evidence type="ECO:0000256" key="2">
    <source>
        <dbReference type="ARBA" id="ARBA00007257"/>
    </source>
</evidence>
<reference evidence="12 13" key="1">
    <citation type="submission" date="2021-11" db="EMBL/GenBank/DDBJ databases">
        <authorList>
            <person name="Depoorter E."/>
        </authorList>
    </citation>
    <scope>NUCLEOTIDE SEQUENCE [LARGE SCALE GENOMIC DNA]</scope>
    <source>
        <strain evidence="12 13">LMG 24289</strain>
    </source>
</reference>
<dbReference type="Gene3D" id="2.60.40.10">
    <property type="entry name" value="Immunoglobulins"/>
    <property type="match status" value="4"/>
</dbReference>
<feature type="compositionally biased region" description="Polar residues" evidence="7">
    <location>
        <begin position="95"/>
        <end position="105"/>
    </location>
</feature>